<organism evidence="1">
    <name type="scientific">Arundo donax</name>
    <name type="common">Giant reed</name>
    <name type="synonym">Donax arundinaceus</name>
    <dbReference type="NCBI Taxonomy" id="35708"/>
    <lineage>
        <taxon>Eukaryota</taxon>
        <taxon>Viridiplantae</taxon>
        <taxon>Streptophyta</taxon>
        <taxon>Embryophyta</taxon>
        <taxon>Tracheophyta</taxon>
        <taxon>Spermatophyta</taxon>
        <taxon>Magnoliopsida</taxon>
        <taxon>Liliopsida</taxon>
        <taxon>Poales</taxon>
        <taxon>Poaceae</taxon>
        <taxon>PACMAD clade</taxon>
        <taxon>Arundinoideae</taxon>
        <taxon>Arundineae</taxon>
        <taxon>Arundo</taxon>
    </lineage>
</organism>
<dbReference type="AlphaFoldDB" id="A0A0A9FQU9"/>
<protein>
    <submittedName>
        <fullName evidence="1">Uncharacterized protein</fullName>
    </submittedName>
</protein>
<dbReference type="EMBL" id="GBRH01187208">
    <property type="protein sequence ID" value="JAE10688.1"/>
    <property type="molecule type" value="Transcribed_RNA"/>
</dbReference>
<sequence length="56" mass="6590">MANNAFFTLKLDAIKCFRVMQWMDFPNDCRLRFPHADKTLTKVILSGFMAKEECMN</sequence>
<evidence type="ECO:0000313" key="1">
    <source>
        <dbReference type="EMBL" id="JAE10688.1"/>
    </source>
</evidence>
<reference evidence="1" key="1">
    <citation type="submission" date="2014-09" db="EMBL/GenBank/DDBJ databases">
        <authorList>
            <person name="Magalhaes I.L.F."/>
            <person name="Oliveira U."/>
            <person name="Santos F.R."/>
            <person name="Vidigal T.H.D.A."/>
            <person name="Brescovit A.D."/>
            <person name="Santos A.J."/>
        </authorList>
    </citation>
    <scope>NUCLEOTIDE SEQUENCE</scope>
    <source>
        <tissue evidence="1">Shoot tissue taken approximately 20 cm above the soil surface</tissue>
    </source>
</reference>
<accession>A0A0A9FQU9</accession>
<proteinExistence type="predicted"/>
<reference evidence="1" key="2">
    <citation type="journal article" date="2015" name="Data Brief">
        <title>Shoot transcriptome of the giant reed, Arundo donax.</title>
        <authorList>
            <person name="Barrero R.A."/>
            <person name="Guerrero F.D."/>
            <person name="Moolhuijzen P."/>
            <person name="Goolsby J.A."/>
            <person name="Tidwell J."/>
            <person name="Bellgard S.E."/>
            <person name="Bellgard M.I."/>
        </authorList>
    </citation>
    <scope>NUCLEOTIDE SEQUENCE</scope>
    <source>
        <tissue evidence="1">Shoot tissue taken approximately 20 cm above the soil surface</tissue>
    </source>
</reference>
<name>A0A0A9FQU9_ARUDO</name>